<keyword evidence="9" id="KW-0735">Signal-anchor</keyword>
<keyword evidence="11 15" id="KW-0333">Golgi apparatus</keyword>
<evidence type="ECO:0000256" key="10">
    <source>
        <dbReference type="ARBA" id="ARBA00022989"/>
    </source>
</evidence>
<keyword evidence="15" id="KW-0808">Transferase</keyword>
<dbReference type="InterPro" id="IPR045885">
    <property type="entry name" value="GalNAc-T"/>
</dbReference>
<dbReference type="EC" id="2.4.1.-" evidence="15"/>
<dbReference type="SUPFAM" id="SSF50370">
    <property type="entry name" value="Ricin B-like lectins"/>
    <property type="match status" value="1"/>
</dbReference>
<evidence type="ECO:0000256" key="9">
    <source>
        <dbReference type="ARBA" id="ARBA00022968"/>
    </source>
</evidence>
<dbReference type="InterPro" id="IPR035992">
    <property type="entry name" value="Ricin_B-like_lectins"/>
</dbReference>
<dbReference type="EMBL" id="JAGEUA010000010">
    <property type="protein sequence ID" value="KAL0963771.1"/>
    <property type="molecule type" value="Genomic_DNA"/>
</dbReference>
<dbReference type="InterPro" id="IPR029044">
    <property type="entry name" value="Nucleotide-diphossugar_trans"/>
</dbReference>
<dbReference type="SUPFAM" id="SSF53448">
    <property type="entry name" value="Nucleotide-diphospho-sugar transferases"/>
    <property type="match status" value="1"/>
</dbReference>
<sequence length="830" mass="94863">MWALKIRKYFRGSGRVLAFVFIASVIWLLFDMAALRLSINDVNSQLLKESVVKEMKALRQHSTKRTKFVYRGFKNPIQRVDIDLNDVDKATLQNEKNVLQVYRNRGPAVKKVPLFRVNSHEQVQTKLNAVIIQNNKMEAMNHVTVQLPFHPPVKDVSKKAVDLLVVDKKDILKEKDGKKIALPSAVMSNFTEVPPGVQQEELVETPASKKPLKQDGNIGLVQTPPKHKESKSKEKDQEPGKQQPFIEDNNDGDPTFKNFFKDVVKGKEVFVNNALDEANPIAKKSLTPTVKPKFQTRVSTNSTVVKKAAVHKVLALDLTQNPRDVDAVGQFGQAALVPSDKEQEVRNRWNEGYFNVYLSDQIPVDRAIPDTRPQSCSESMVHDSLPTTSVIFCFVDEVWSTLLRSVHSVLNRSPPHLLKEIILVDDFSTKEYLKDNLDVYMSQYPKVRIVRLKERQGLIRARLAGAAIAKGEVLTFLDSHIECNVGWLEPLLERVYMDRRKVACPVIEVISDKDMSYVLVDNFQRGIFKWPLVFGWSTLQEDIIKKTHMRDSDPIRCPVMAGGLFSIDKSYFYELGSYDPGLDVWGGENMEISFKIWMCGGEIEIIPCSRVGHIFRGENPYKFPKNRQKTVERNLARVAEVWLDEYKDLFYGHGYHHLLDRSVIDIGNLTDQIELRKRLKCKSFKWYLDNVYPEMDAPLVKAEGLVFNHGFRKCLVLQNDILYFDSCDLSKENQHFNYTWLKHIRQNDVCVTVGGNGFSVSLQTCDNTRPQLRWLHKPSKAAMGEHIIAEQAPGHTCLEAGVLGANIQLKECDPSSPFQKWQFTHYHAVE</sequence>
<evidence type="ECO:0000256" key="8">
    <source>
        <dbReference type="ARBA" id="ARBA00022734"/>
    </source>
</evidence>
<evidence type="ECO:0000256" key="11">
    <source>
        <dbReference type="ARBA" id="ARBA00023034"/>
    </source>
</evidence>
<keyword evidence="10 15" id="KW-1133">Transmembrane helix</keyword>
<proteinExistence type="inferred from homology"/>
<dbReference type="PANTHER" id="PTHR11675">
    <property type="entry name" value="N-ACETYLGALACTOSAMINYLTRANSFERASE"/>
    <property type="match status" value="1"/>
</dbReference>
<dbReference type="Proteomes" id="UP001557470">
    <property type="component" value="Unassembled WGS sequence"/>
</dbReference>
<keyword evidence="6 15" id="KW-0328">Glycosyltransferase</keyword>
<evidence type="ECO:0000256" key="12">
    <source>
        <dbReference type="ARBA" id="ARBA00023136"/>
    </source>
</evidence>
<keyword evidence="8 15" id="KW-0430">Lectin</keyword>
<evidence type="ECO:0000313" key="19">
    <source>
        <dbReference type="Proteomes" id="UP001557470"/>
    </source>
</evidence>
<keyword evidence="19" id="KW-1185">Reference proteome</keyword>
<evidence type="ECO:0000256" key="3">
    <source>
        <dbReference type="ARBA" id="ARBA00004922"/>
    </source>
</evidence>
<evidence type="ECO:0000256" key="13">
    <source>
        <dbReference type="ARBA" id="ARBA00023157"/>
    </source>
</evidence>
<comment type="subcellular location">
    <subcellularLocation>
        <location evidence="2 15">Golgi apparatus membrane</location>
        <topology evidence="2 15">Single-pass type II membrane protein</topology>
    </subcellularLocation>
</comment>
<evidence type="ECO:0000256" key="4">
    <source>
        <dbReference type="ARBA" id="ARBA00005680"/>
    </source>
</evidence>
<organism evidence="18 19">
    <name type="scientific">Umbra pygmaea</name>
    <name type="common">Eastern mudminnow</name>
    <dbReference type="NCBI Taxonomy" id="75934"/>
    <lineage>
        <taxon>Eukaryota</taxon>
        <taxon>Metazoa</taxon>
        <taxon>Chordata</taxon>
        <taxon>Craniata</taxon>
        <taxon>Vertebrata</taxon>
        <taxon>Euteleostomi</taxon>
        <taxon>Actinopterygii</taxon>
        <taxon>Neopterygii</taxon>
        <taxon>Teleostei</taxon>
        <taxon>Protacanthopterygii</taxon>
        <taxon>Esociformes</taxon>
        <taxon>Umbridae</taxon>
        <taxon>Umbra</taxon>
    </lineage>
</organism>
<reference evidence="18 19" key="1">
    <citation type="submission" date="2024-06" db="EMBL/GenBank/DDBJ databases">
        <authorList>
            <person name="Pan Q."/>
            <person name="Wen M."/>
            <person name="Jouanno E."/>
            <person name="Zahm M."/>
            <person name="Klopp C."/>
            <person name="Cabau C."/>
            <person name="Louis A."/>
            <person name="Berthelot C."/>
            <person name="Parey E."/>
            <person name="Roest Crollius H."/>
            <person name="Montfort J."/>
            <person name="Robinson-Rechavi M."/>
            <person name="Bouchez O."/>
            <person name="Lampietro C."/>
            <person name="Lopez Roques C."/>
            <person name="Donnadieu C."/>
            <person name="Postlethwait J."/>
            <person name="Bobe J."/>
            <person name="Verreycken H."/>
            <person name="Guiguen Y."/>
        </authorList>
    </citation>
    <scope>NUCLEOTIDE SEQUENCE [LARGE SCALE GENOMIC DNA]</scope>
    <source>
        <strain evidence="18">Up_M1</strain>
        <tissue evidence="18">Testis</tissue>
    </source>
</reference>
<dbReference type="Gene3D" id="2.80.10.50">
    <property type="match status" value="1"/>
</dbReference>
<evidence type="ECO:0000313" key="18">
    <source>
        <dbReference type="EMBL" id="KAL0963771.1"/>
    </source>
</evidence>
<keyword evidence="12 15" id="KW-0472">Membrane</keyword>
<dbReference type="Gene3D" id="3.90.550.10">
    <property type="entry name" value="Spore Coat Polysaccharide Biosynthesis Protein SpsA, Chain A"/>
    <property type="match status" value="1"/>
</dbReference>
<comment type="similarity">
    <text evidence="4 15">Belongs to the glycosyltransferase 2 family. GalNAc-T subfamily.</text>
</comment>
<evidence type="ECO:0000256" key="6">
    <source>
        <dbReference type="ARBA" id="ARBA00022676"/>
    </source>
</evidence>
<keyword evidence="14 15" id="KW-0464">Manganese</keyword>
<keyword evidence="7 15" id="KW-0812">Transmembrane</keyword>
<comment type="pathway">
    <text evidence="3 15">Protein modification; protein glycosylation.</text>
</comment>
<dbReference type="PROSITE" id="PS50231">
    <property type="entry name" value="RICIN_B_LECTIN"/>
    <property type="match status" value="1"/>
</dbReference>
<dbReference type="AlphaFoldDB" id="A0ABD0WGJ5"/>
<dbReference type="PANTHER" id="PTHR11675:SF130">
    <property type="entry name" value="POLYPEPTIDE N-ACETYLGALACTOSAMINYLTRANSFERASE 5"/>
    <property type="match status" value="1"/>
</dbReference>
<evidence type="ECO:0000256" key="16">
    <source>
        <dbReference type="SAM" id="MobiDB-lite"/>
    </source>
</evidence>
<evidence type="ECO:0000256" key="7">
    <source>
        <dbReference type="ARBA" id="ARBA00022692"/>
    </source>
</evidence>
<dbReference type="SMART" id="SM00458">
    <property type="entry name" value="RICIN"/>
    <property type="match status" value="1"/>
</dbReference>
<dbReference type="CDD" id="cd02510">
    <property type="entry name" value="pp-GalNAc-T"/>
    <property type="match status" value="1"/>
</dbReference>
<evidence type="ECO:0000256" key="15">
    <source>
        <dbReference type="RuleBase" id="RU361242"/>
    </source>
</evidence>
<accession>A0ABD0WGJ5</accession>
<comment type="cofactor">
    <cofactor evidence="1 15">
        <name>Mn(2+)</name>
        <dbReference type="ChEBI" id="CHEBI:29035"/>
    </cofactor>
</comment>
<feature type="domain" description="Ricin B lectin" evidence="17">
    <location>
        <begin position="701"/>
        <end position="824"/>
    </location>
</feature>
<dbReference type="InterPro" id="IPR001173">
    <property type="entry name" value="Glyco_trans_2-like"/>
</dbReference>
<evidence type="ECO:0000256" key="2">
    <source>
        <dbReference type="ARBA" id="ARBA00004323"/>
    </source>
</evidence>
<dbReference type="FunFam" id="3.90.550.10:FF:000088">
    <property type="entry name" value="Polypeptide N-acetylgalactosaminyltransferase"/>
    <property type="match status" value="1"/>
</dbReference>
<feature type="region of interest" description="Disordered" evidence="16">
    <location>
        <begin position="197"/>
        <end position="254"/>
    </location>
</feature>
<gene>
    <name evidence="18" type="ORF">UPYG_G00313360</name>
</gene>
<keyword evidence="13 15" id="KW-1015">Disulfide bond</keyword>
<protein>
    <recommendedName>
        <fullName evidence="5 15">Polypeptide N-acetylgalactosaminyltransferase</fullName>
        <ecNumber evidence="15">2.4.1.-</ecNumber>
    </recommendedName>
    <alternativeName>
        <fullName evidence="15">Protein-UDP acetylgalactosaminyltransferase</fullName>
    </alternativeName>
</protein>
<dbReference type="InterPro" id="IPR000772">
    <property type="entry name" value="Ricin_B_lectin"/>
</dbReference>
<name>A0ABD0WGJ5_UMBPY</name>
<dbReference type="GO" id="GO:0030246">
    <property type="term" value="F:carbohydrate binding"/>
    <property type="evidence" value="ECO:0007669"/>
    <property type="project" value="UniProtKB-KW"/>
</dbReference>
<dbReference type="GO" id="GO:0000139">
    <property type="term" value="C:Golgi membrane"/>
    <property type="evidence" value="ECO:0007669"/>
    <property type="project" value="UniProtKB-SubCell"/>
</dbReference>
<dbReference type="Pfam" id="PF00535">
    <property type="entry name" value="Glycos_transf_2"/>
    <property type="match status" value="1"/>
</dbReference>
<feature type="transmembrane region" description="Helical" evidence="15">
    <location>
        <begin position="12"/>
        <end position="30"/>
    </location>
</feature>
<comment type="caution">
    <text evidence="18">The sequence shown here is derived from an EMBL/GenBank/DDBJ whole genome shotgun (WGS) entry which is preliminary data.</text>
</comment>
<evidence type="ECO:0000256" key="1">
    <source>
        <dbReference type="ARBA" id="ARBA00001936"/>
    </source>
</evidence>
<evidence type="ECO:0000256" key="14">
    <source>
        <dbReference type="ARBA" id="ARBA00023211"/>
    </source>
</evidence>
<evidence type="ECO:0000256" key="5">
    <source>
        <dbReference type="ARBA" id="ARBA00012644"/>
    </source>
</evidence>
<dbReference type="Pfam" id="PF00652">
    <property type="entry name" value="Ricin_B_lectin"/>
    <property type="match status" value="1"/>
</dbReference>
<dbReference type="GO" id="GO:0016757">
    <property type="term" value="F:glycosyltransferase activity"/>
    <property type="evidence" value="ECO:0007669"/>
    <property type="project" value="UniProtKB-KW"/>
</dbReference>
<evidence type="ECO:0000259" key="17">
    <source>
        <dbReference type="SMART" id="SM00458"/>
    </source>
</evidence>